<evidence type="ECO:0000259" key="5">
    <source>
        <dbReference type="SMART" id="SM00382"/>
    </source>
</evidence>
<evidence type="ECO:0000256" key="4">
    <source>
        <dbReference type="ARBA" id="ARBA00022840"/>
    </source>
</evidence>
<dbReference type="AlphaFoldDB" id="A0AAJ7VWL0"/>
<dbReference type="GO" id="GO:0008047">
    <property type="term" value="F:enzyme activator activity"/>
    <property type="evidence" value="ECO:0007669"/>
    <property type="project" value="TreeGrafter"/>
</dbReference>
<dbReference type="RefSeq" id="XP_024935898.1">
    <property type="nucleotide sequence ID" value="XM_025080130.1"/>
</dbReference>
<dbReference type="CDD" id="cd00009">
    <property type="entry name" value="AAA"/>
    <property type="match status" value="1"/>
</dbReference>
<dbReference type="GeneID" id="107262739"/>
<dbReference type="SUPFAM" id="SSF48019">
    <property type="entry name" value="post-AAA+ oligomerization domain-like"/>
    <property type="match status" value="1"/>
</dbReference>
<keyword evidence="2" id="KW-0235">DNA replication</keyword>
<accession>A0AAJ7VWL0</accession>
<dbReference type="InterPro" id="IPR003593">
    <property type="entry name" value="AAA+_ATPase"/>
</dbReference>
<name>A0AAJ7VWL0_CEPCN</name>
<dbReference type="InterPro" id="IPR051314">
    <property type="entry name" value="AAA_ATPase_RarA/MGS1/WRNIP1"/>
</dbReference>
<evidence type="ECO:0000313" key="6">
    <source>
        <dbReference type="Proteomes" id="UP000694920"/>
    </source>
</evidence>
<feature type="domain" description="AAA+ ATPase" evidence="5">
    <location>
        <begin position="68"/>
        <end position="191"/>
    </location>
</feature>
<dbReference type="GO" id="GO:0006261">
    <property type="term" value="P:DNA-templated DNA replication"/>
    <property type="evidence" value="ECO:0007669"/>
    <property type="project" value="TreeGrafter"/>
</dbReference>
<dbReference type="SMART" id="SM00382">
    <property type="entry name" value="AAA"/>
    <property type="match status" value="1"/>
</dbReference>
<evidence type="ECO:0000313" key="7">
    <source>
        <dbReference type="RefSeq" id="XP_024935898.1"/>
    </source>
</evidence>
<dbReference type="GO" id="GO:0000731">
    <property type="term" value="P:DNA synthesis involved in DNA repair"/>
    <property type="evidence" value="ECO:0007669"/>
    <property type="project" value="TreeGrafter"/>
</dbReference>
<keyword evidence="6" id="KW-1185">Reference proteome</keyword>
<evidence type="ECO:0000256" key="3">
    <source>
        <dbReference type="ARBA" id="ARBA00022741"/>
    </source>
</evidence>
<dbReference type="InterPro" id="IPR027417">
    <property type="entry name" value="P-loop_NTPase"/>
</dbReference>
<dbReference type="GO" id="GO:0005524">
    <property type="term" value="F:ATP binding"/>
    <property type="evidence" value="ECO:0007669"/>
    <property type="project" value="UniProtKB-KW"/>
</dbReference>
<dbReference type="Gene3D" id="1.20.272.10">
    <property type="match status" value="1"/>
</dbReference>
<dbReference type="CDD" id="cd18139">
    <property type="entry name" value="HLD_clamp_RarA"/>
    <property type="match status" value="1"/>
</dbReference>
<sequence>MQSIQKTETVTSKSTMSHTFKSEDQKLLKSSYIPLAEKMRPLSLSQYVGQKHILDYGTVLYQLLEKNEIPSMILWGPPGCGKTTLAIIIAGLNNQEGESKATRFVKLSATSSGIGDIKEAVNEAKNEVKFGRQTIIFMDEIHRFNKLQQDIFLPHVEAGTITLIGATTENPSFSLNSALLSRCRVFVLEKLASTELISILQKAIVLMNGKIYDPSNSVNLESLKTNVPEHINFLIDIQNIEWLANACDGNARVALGGLELAIQCKMMSNTASQSQNSQTITLEDIKRSLMRYQTVTDKRGDNCQDLISALQKSIRAGEANASLYWLARVMAAEEDPVCIARRLIRIATEDVGIIDPDALGIAVNTMHGCHMIGMPECDVLLTQCVVYLAKSQKSRIVDNALRAAQQLVQNQKGPQPSVPHHIRYKSEEGKLMAKVQREKILFESKIARSIICRRVWKMSIFSKLRWGKLLRLILNKYCTNNKKLQKIK</sequence>
<organism evidence="6 7">
    <name type="scientific">Cephus cinctus</name>
    <name type="common">Wheat stem sawfly</name>
    <dbReference type="NCBI Taxonomy" id="211228"/>
    <lineage>
        <taxon>Eukaryota</taxon>
        <taxon>Metazoa</taxon>
        <taxon>Ecdysozoa</taxon>
        <taxon>Arthropoda</taxon>
        <taxon>Hexapoda</taxon>
        <taxon>Insecta</taxon>
        <taxon>Pterygota</taxon>
        <taxon>Neoptera</taxon>
        <taxon>Endopterygota</taxon>
        <taxon>Hymenoptera</taxon>
        <taxon>Cephoidea</taxon>
        <taxon>Cephidae</taxon>
        <taxon>Cephus</taxon>
    </lineage>
</organism>
<reference evidence="7" key="1">
    <citation type="submission" date="2025-08" db="UniProtKB">
        <authorList>
            <consortium name="RefSeq"/>
        </authorList>
    </citation>
    <scope>IDENTIFICATION</scope>
</reference>
<evidence type="ECO:0000256" key="1">
    <source>
        <dbReference type="ARBA" id="ARBA00008959"/>
    </source>
</evidence>
<dbReference type="GO" id="GO:0005634">
    <property type="term" value="C:nucleus"/>
    <property type="evidence" value="ECO:0007669"/>
    <property type="project" value="TreeGrafter"/>
</dbReference>
<dbReference type="Pfam" id="PF12002">
    <property type="entry name" value="MgsA_C"/>
    <property type="match status" value="1"/>
</dbReference>
<dbReference type="InterPro" id="IPR003959">
    <property type="entry name" value="ATPase_AAA_core"/>
</dbReference>
<dbReference type="Proteomes" id="UP000694920">
    <property type="component" value="Unplaced"/>
</dbReference>
<dbReference type="Pfam" id="PF00004">
    <property type="entry name" value="AAA"/>
    <property type="match status" value="1"/>
</dbReference>
<proteinExistence type="inferred from homology"/>
<dbReference type="PANTHER" id="PTHR13779">
    <property type="entry name" value="WERNER HELICASE-INTERACTING PROTEIN 1 FAMILY MEMBER"/>
    <property type="match status" value="1"/>
</dbReference>
<dbReference type="Gene3D" id="3.40.50.300">
    <property type="entry name" value="P-loop containing nucleotide triphosphate hydrolases"/>
    <property type="match status" value="1"/>
</dbReference>
<dbReference type="InterPro" id="IPR032423">
    <property type="entry name" value="AAA_assoc_2"/>
</dbReference>
<dbReference type="FunFam" id="3.40.50.300:FF:000137">
    <property type="entry name" value="Replication-associated recombination protein A"/>
    <property type="match status" value="1"/>
</dbReference>
<gene>
    <name evidence="7" type="primary">LOC107262739</name>
</gene>
<dbReference type="PANTHER" id="PTHR13779:SF7">
    <property type="entry name" value="ATPASE WRNIP1"/>
    <property type="match status" value="1"/>
</dbReference>
<dbReference type="GO" id="GO:0016887">
    <property type="term" value="F:ATP hydrolysis activity"/>
    <property type="evidence" value="ECO:0007669"/>
    <property type="project" value="InterPro"/>
</dbReference>
<dbReference type="Gene3D" id="1.10.8.60">
    <property type="match status" value="1"/>
</dbReference>
<dbReference type="InterPro" id="IPR021886">
    <property type="entry name" value="MgsA_C"/>
</dbReference>
<keyword evidence="3" id="KW-0547">Nucleotide-binding</keyword>
<dbReference type="GO" id="GO:0017116">
    <property type="term" value="F:single-stranded DNA helicase activity"/>
    <property type="evidence" value="ECO:0007669"/>
    <property type="project" value="TreeGrafter"/>
</dbReference>
<comment type="similarity">
    <text evidence="1">Belongs to the AAA ATPase family. RarA/MGS1/WRNIP1 subfamily.</text>
</comment>
<dbReference type="Pfam" id="PF16193">
    <property type="entry name" value="AAA_assoc_2"/>
    <property type="match status" value="1"/>
</dbReference>
<dbReference type="InterPro" id="IPR008921">
    <property type="entry name" value="DNA_pol3_clamp-load_cplx_C"/>
</dbReference>
<dbReference type="GO" id="GO:0003677">
    <property type="term" value="F:DNA binding"/>
    <property type="evidence" value="ECO:0007669"/>
    <property type="project" value="InterPro"/>
</dbReference>
<keyword evidence="4" id="KW-0067">ATP-binding</keyword>
<dbReference type="SUPFAM" id="SSF52540">
    <property type="entry name" value="P-loop containing nucleoside triphosphate hydrolases"/>
    <property type="match status" value="1"/>
</dbReference>
<dbReference type="FunFam" id="1.20.272.10:FF:000001">
    <property type="entry name" value="Putative AAA family ATPase"/>
    <property type="match status" value="1"/>
</dbReference>
<evidence type="ECO:0000256" key="2">
    <source>
        <dbReference type="ARBA" id="ARBA00022705"/>
    </source>
</evidence>
<protein>
    <submittedName>
        <fullName evidence="7">ATPase WRNIP1 isoform X1</fullName>
    </submittedName>
</protein>